<dbReference type="SUPFAM" id="SSF54695">
    <property type="entry name" value="POZ domain"/>
    <property type="match status" value="1"/>
</dbReference>
<evidence type="ECO:0000313" key="2">
    <source>
        <dbReference type="EMBL" id="KAI8033666.1"/>
    </source>
</evidence>
<feature type="domain" description="BTB" evidence="1">
    <location>
        <begin position="2"/>
        <end position="81"/>
    </location>
</feature>
<accession>A0A9Q0BJ06</accession>
<evidence type="ECO:0000313" key="3">
    <source>
        <dbReference type="Proteomes" id="UP001059596"/>
    </source>
</evidence>
<keyword evidence="3" id="KW-1185">Reference proteome</keyword>
<dbReference type="Pfam" id="PF00651">
    <property type="entry name" value="BTB"/>
    <property type="match status" value="1"/>
</dbReference>
<evidence type="ECO:0000259" key="1">
    <source>
        <dbReference type="Pfam" id="PF00651"/>
    </source>
</evidence>
<dbReference type="AlphaFoldDB" id="A0A9Q0BJ06"/>
<dbReference type="InterPro" id="IPR011333">
    <property type="entry name" value="SKP1/BTB/POZ_sf"/>
</dbReference>
<protein>
    <recommendedName>
        <fullName evidence="1">BTB domain-containing protein</fullName>
    </recommendedName>
</protein>
<sequence>MLGVASDFLKRSFMPGLEGTETGELHLENVSADTFKKFRTYVYTYNKETLAGCNNESIVKLMECAHMWMIPSLRKACEEIAVSRINQMVLSDLLIYFDSALKNWCSSQIIIDEVYQLESNAFREFVTRIKGSISERVIFDLVENKDKSSEIEQDANANPHPFPVEKLSLTEMNSLRAPESPI</sequence>
<dbReference type="EMBL" id="JAMKOV010000114">
    <property type="protein sequence ID" value="KAI8033666.1"/>
    <property type="molecule type" value="Genomic_DNA"/>
</dbReference>
<comment type="caution">
    <text evidence="2">The sequence shown here is derived from an EMBL/GenBank/DDBJ whole genome shotgun (WGS) entry which is preliminary data.</text>
</comment>
<organism evidence="2 3">
    <name type="scientific">Drosophila gunungcola</name>
    <name type="common">fruit fly</name>
    <dbReference type="NCBI Taxonomy" id="103775"/>
    <lineage>
        <taxon>Eukaryota</taxon>
        <taxon>Metazoa</taxon>
        <taxon>Ecdysozoa</taxon>
        <taxon>Arthropoda</taxon>
        <taxon>Hexapoda</taxon>
        <taxon>Insecta</taxon>
        <taxon>Pterygota</taxon>
        <taxon>Neoptera</taxon>
        <taxon>Endopterygota</taxon>
        <taxon>Diptera</taxon>
        <taxon>Brachycera</taxon>
        <taxon>Muscomorpha</taxon>
        <taxon>Ephydroidea</taxon>
        <taxon>Drosophilidae</taxon>
        <taxon>Drosophila</taxon>
        <taxon>Sophophora</taxon>
    </lineage>
</organism>
<proteinExistence type="predicted"/>
<dbReference type="Proteomes" id="UP001059596">
    <property type="component" value="Unassembled WGS sequence"/>
</dbReference>
<dbReference type="InterPro" id="IPR000210">
    <property type="entry name" value="BTB/POZ_dom"/>
</dbReference>
<reference evidence="2" key="1">
    <citation type="journal article" date="2023" name="Genome Biol. Evol.">
        <title>Long-read-based Genome Assembly of Drosophila gunungcola Reveals Fewer Chemosensory Genes in Flower-breeding Species.</title>
        <authorList>
            <person name="Negi A."/>
            <person name="Liao B.Y."/>
            <person name="Yeh S.D."/>
        </authorList>
    </citation>
    <scope>NUCLEOTIDE SEQUENCE</scope>
    <source>
        <strain evidence="2">Sukarami</strain>
    </source>
</reference>
<dbReference type="Gene3D" id="3.30.710.10">
    <property type="entry name" value="Potassium Channel Kv1.1, Chain A"/>
    <property type="match status" value="1"/>
</dbReference>
<gene>
    <name evidence="2" type="ORF">M5D96_013578</name>
</gene>
<name>A0A9Q0BJ06_9MUSC</name>